<dbReference type="CDD" id="cd16376">
    <property type="entry name" value="Avd_like"/>
    <property type="match status" value="1"/>
</dbReference>
<protein>
    <recommendedName>
        <fullName evidence="1">bAvd-like domain-containing protein</fullName>
    </recommendedName>
</protein>
<dbReference type="EMBL" id="LBPO01000001">
    <property type="protein sequence ID" value="KKP59544.1"/>
    <property type="molecule type" value="Genomic_DNA"/>
</dbReference>
<dbReference type="SUPFAM" id="SSF158446">
    <property type="entry name" value="IVS-encoded protein-like"/>
    <property type="match status" value="1"/>
</dbReference>
<evidence type="ECO:0000313" key="2">
    <source>
        <dbReference type="EMBL" id="KKP59544.1"/>
    </source>
</evidence>
<comment type="caution">
    <text evidence="2">The sequence shown here is derived from an EMBL/GenBank/DDBJ whole genome shotgun (WGS) entry which is preliminary data.</text>
</comment>
<organism evidence="2 3">
    <name type="scientific">Candidatus Magasanikbacteria bacterium GW2011_GWC2_34_16</name>
    <dbReference type="NCBI Taxonomy" id="1619045"/>
    <lineage>
        <taxon>Bacteria</taxon>
        <taxon>Candidatus Magasanikiibacteriota</taxon>
    </lineage>
</organism>
<name>A0A0G0ARL5_9BACT</name>
<accession>A0A0G0ARL5</accession>
<dbReference type="Gene3D" id="1.20.1440.60">
    <property type="entry name" value="23S rRNA-intervening sequence"/>
    <property type="match status" value="1"/>
</dbReference>
<feature type="domain" description="bAvd-like" evidence="1">
    <location>
        <begin position="30"/>
        <end position="134"/>
    </location>
</feature>
<dbReference type="InterPro" id="IPR055360">
    <property type="entry name" value="bAvd"/>
</dbReference>
<dbReference type="Pfam" id="PF22296">
    <property type="entry name" value="bAvd"/>
    <property type="match status" value="1"/>
</dbReference>
<dbReference type="InterPro" id="IPR036583">
    <property type="entry name" value="23S_rRNA_IVS_sf"/>
</dbReference>
<dbReference type="Proteomes" id="UP000034927">
    <property type="component" value="Unassembled WGS sequence"/>
</dbReference>
<evidence type="ECO:0000313" key="3">
    <source>
        <dbReference type="Proteomes" id="UP000034927"/>
    </source>
</evidence>
<reference evidence="2 3" key="1">
    <citation type="journal article" date="2015" name="Nature">
        <title>rRNA introns, odd ribosomes, and small enigmatic genomes across a large radiation of phyla.</title>
        <authorList>
            <person name="Brown C.T."/>
            <person name="Hug L.A."/>
            <person name="Thomas B.C."/>
            <person name="Sharon I."/>
            <person name="Castelle C.J."/>
            <person name="Singh A."/>
            <person name="Wilkins M.J."/>
            <person name="Williams K.H."/>
            <person name="Banfield J.F."/>
        </authorList>
    </citation>
    <scope>NUCLEOTIDE SEQUENCE [LARGE SCALE GENOMIC DNA]</scope>
</reference>
<dbReference type="AlphaFoldDB" id="A0A0G0ARL5"/>
<evidence type="ECO:0000259" key="1">
    <source>
        <dbReference type="Pfam" id="PF22296"/>
    </source>
</evidence>
<sequence length="140" mass="16377">MYVKQSFTPPPAFPASAKNDLNSMWEGVPILKRTIDLYKIYYNFAELFPKKDKYTIGATCEKYIVEIIEILLQAGYLPKEEKLPFIKKASDKFDILKVFIRLLRELNIIDQKKYLALQTIIQEIGRMFGGWMKSLPQNHL</sequence>
<gene>
    <name evidence="2" type="ORF">UR53_C0001G0044</name>
</gene>
<proteinExistence type="predicted"/>